<dbReference type="AlphaFoldDB" id="A0A6N3HMB3"/>
<evidence type="ECO:0000313" key="1">
    <source>
        <dbReference type="EMBL" id="VYU76979.1"/>
    </source>
</evidence>
<protein>
    <recommendedName>
        <fullName evidence="2">DUF4406 domain-containing protein</fullName>
    </recommendedName>
</protein>
<dbReference type="InterPro" id="IPR025518">
    <property type="entry name" value="DUF4406"/>
</dbReference>
<dbReference type="EMBL" id="CACRUV010000053">
    <property type="protein sequence ID" value="VYU76979.1"/>
    <property type="molecule type" value="Genomic_DNA"/>
</dbReference>
<sequence length="98" mass="11228">MEKDKVYISGAIAHYNIDERKGAFLDAENRLRAMGFVPVNPFKNGLPDEAHWREHMRADIRLLLDCNFIYMLQGWELSKGAKLELDVASSCGIKVLFE</sequence>
<dbReference type="SUPFAM" id="SSF52309">
    <property type="entry name" value="N-(deoxy)ribosyltransferase-like"/>
    <property type="match status" value="1"/>
</dbReference>
<gene>
    <name evidence="1" type="ORF">PMLFYP103_03839</name>
</gene>
<evidence type="ECO:0008006" key="2">
    <source>
        <dbReference type="Google" id="ProtNLM"/>
    </source>
</evidence>
<organism evidence="1">
    <name type="scientific">Parabacteroides merdae</name>
    <dbReference type="NCBI Taxonomy" id="46503"/>
    <lineage>
        <taxon>Bacteria</taxon>
        <taxon>Pseudomonadati</taxon>
        <taxon>Bacteroidota</taxon>
        <taxon>Bacteroidia</taxon>
        <taxon>Bacteroidales</taxon>
        <taxon>Tannerellaceae</taxon>
        <taxon>Parabacteroides</taxon>
    </lineage>
</organism>
<dbReference type="Gene3D" id="3.40.50.10400">
    <property type="entry name" value="Hypothetical protein PA1492"/>
    <property type="match status" value="1"/>
</dbReference>
<dbReference type="RefSeq" id="WP_195642072.1">
    <property type="nucleotide sequence ID" value="NZ_CACRUV010000053.1"/>
</dbReference>
<name>A0A6N3HMB3_9BACT</name>
<proteinExistence type="predicted"/>
<accession>A0A6N3HMB3</accession>
<dbReference type="Pfam" id="PF14359">
    <property type="entry name" value="DUF4406"/>
    <property type="match status" value="1"/>
</dbReference>
<reference evidence="1" key="1">
    <citation type="submission" date="2019-11" db="EMBL/GenBank/DDBJ databases">
        <authorList>
            <person name="Feng L."/>
        </authorList>
    </citation>
    <scope>NUCLEOTIDE SEQUENCE</scope>
    <source>
        <strain evidence="1">PmerdaeLFYP103</strain>
    </source>
</reference>